<organism evidence="2 3">
    <name type="scientific">Acanthopleuribacter pedis</name>
    <dbReference type="NCBI Taxonomy" id="442870"/>
    <lineage>
        <taxon>Bacteria</taxon>
        <taxon>Pseudomonadati</taxon>
        <taxon>Acidobacteriota</taxon>
        <taxon>Holophagae</taxon>
        <taxon>Acanthopleuribacterales</taxon>
        <taxon>Acanthopleuribacteraceae</taxon>
        <taxon>Acanthopleuribacter</taxon>
    </lineage>
</organism>
<evidence type="ECO:0000313" key="3">
    <source>
        <dbReference type="Proteomes" id="UP000664417"/>
    </source>
</evidence>
<dbReference type="RefSeq" id="WP_207862341.1">
    <property type="nucleotide sequence ID" value="NZ_JAFREP010000035.1"/>
</dbReference>
<evidence type="ECO:0000313" key="2">
    <source>
        <dbReference type="EMBL" id="MBO1322368.1"/>
    </source>
</evidence>
<keyword evidence="1" id="KW-0175">Coiled coil</keyword>
<reference evidence="2" key="1">
    <citation type="submission" date="2021-03" db="EMBL/GenBank/DDBJ databases">
        <authorList>
            <person name="Wang G."/>
        </authorList>
    </citation>
    <scope>NUCLEOTIDE SEQUENCE</scope>
    <source>
        <strain evidence="2">KCTC 12899</strain>
    </source>
</reference>
<name>A0A8J7U5B3_9BACT</name>
<dbReference type="InterPro" id="IPR011049">
    <property type="entry name" value="Serralysin-like_metalloprot_C"/>
</dbReference>
<feature type="coiled-coil region" evidence="1">
    <location>
        <begin position="493"/>
        <end position="520"/>
    </location>
</feature>
<dbReference type="EMBL" id="JAFREP010000035">
    <property type="protein sequence ID" value="MBO1322368.1"/>
    <property type="molecule type" value="Genomic_DNA"/>
</dbReference>
<dbReference type="Proteomes" id="UP000664417">
    <property type="component" value="Unassembled WGS sequence"/>
</dbReference>
<dbReference type="Gene3D" id="2.150.10.10">
    <property type="entry name" value="Serralysin-like metalloprotease, C-terminal"/>
    <property type="match status" value="1"/>
</dbReference>
<evidence type="ECO:0000256" key="1">
    <source>
        <dbReference type="SAM" id="Coils"/>
    </source>
</evidence>
<proteinExistence type="predicted"/>
<gene>
    <name evidence="2" type="ORF">J3U88_28100</name>
</gene>
<comment type="caution">
    <text evidence="2">The sequence shown here is derived from an EMBL/GenBank/DDBJ whole genome shotgun (WGS) entry which is preliminary data.</text>
</comment>
<accession>A0A8J7U5B3</accession>
<keyword evidence="3" id="KW-1185">Reference proteome</keyword>
<protein>
    <recommendedName>
        <fullName evidence="4">Peptidase S74 domain-containing protein</fullName>
    </recommendedName>
</protein>
<dbReference type="SUPFAM" id="SSF101967">
    <property type="entry name" value="Adhesin YadA, collagen-binding domain"/>
    <property type="match status" value="1"/>
</dbReference>
<evidence type="ECO:0008006" key="4">
    <source>
        <dbReference type="Google" id="ProtNLM"/>
    </source>
</evidence>
<sequence>MLLRNPFAQTLMWGWIFLLGTTGLQAGETPGAVVPLWLPQDAAVALDAAPGDALWLEVRYRVHPQGEAVHVESAEKVWWIQERPLLVLGAAGYPLPEKLLSRTVAWISVHQADGTQVSVMTIHPRRDRISLGVDSAAMSRALKKGLGDVNASYLAQVAHFLAGNLAALDVQGSSFSVTGVGEVIDSSGAWVGPPISGTGLWSEGSGGIFYDAESDANDHVGIATTDGAATLTVGGDDGVLFTGAFNQGNIPSEGAGTRLMWYPRKAAFRVGQVSSTTWNDVNVGSRSMAAGFNTTASGSAATALGDQTAATGSASAAMGLKATANGTASLALGNETTAESYASLVLGQFNLLAGSSTSWVATDPALVIGNGTSINLRANALTAYKNGNFEIAGVGTQPSGGTWAAPADRRLLAGVSALAPATSLDSLTALAPVSSLQRAFGDEPSQNYTGFLAEDVAALFPEWVVTLPIESEAVRNSLGTATVKGVQLPQAFFAHLVAALKELKERNEMLEARITALENP</sequence>
<dbReference type="AlphaFoldDB" id="A0A8J7U5B3"/>